<comment type="caution">
    <text evidence="5">The sequence shown here is derived from an EMBL/GenBank/DDBJ whole genome shotgun (WGS) entry which is preliminary data.</text>
</comment>
<dbReference type="Gene3D" id="2.130.10.10">
    <property type="entry name" value="YVTN repeat-like/Quinoprotein amine dehydrogenase"/>
    <property type="match status" value="1"/>
</dbReference>
<dbReference type="PROSITE" id="PS50943">
    <property type="entry name" value="HTH_CROC1"/>
    <property type="match status" value="1"/>
</dbReference>
<dbReference type="InterPro" id="IPR027417">
    <property type="entry name" value="P-loop_NTPase"/>
</dbReference>
<evidence type="ECO:0000256" key="3">
    <source>
        <dbReference type="SAM" id="Phobius"/>
    </source>
</evidence>
<dbReference type="Proteomes" id="UP000253303">
    <property type="component" value="Unassembled WGS sequence"/>
</dbReference>
<feature type="transmembrane region" description="Helical" evidence="3">
    <location>
        <begin position="559"/>
        <end position="578"/>
    </location>
</feature>
<organism evidence="5 6">
    <name type="scientific">Spongiactinospora rosea</name>
    <dbReference type="NCBI Taxonomy" id="2248750"/>
    <lineage>
        <taxon>Bacteria</taxon>
        <taxon>Bacillati</taxon>
        <taxon>Actinomycetota</taxon>
        <taxon>Actinomycetes</taxon>
        <taxon>Streptosporangiales</taxon>
        <taxon>Streptosporangiaceae</taxon>
        <taxon>Spongiactinospora</taxon>
    </lineage>
</organism>
<dbReference type="RefSeq" id="WP_113981488.1">
    <property type="nucleotide sequence ID" value="NZ_QMEY01000005.1"/>
</dbReference>
<proteinExistence type="predicted"/>
<dbReference type="InterPro" id="IPR049052">
    <property type="entry name" value="nSTAND1"/>
</dbReference>
<evidence type="ECO:0000256" key="1">
    <source>
        <dbReference type="PROSITE-ProRule" id="PRU00221"/>
    </source>
</evidence>
<dbReference type="OrthoDB" id="414967at2"/>
<dbReference type="Gene3D" id="3.40.50.300">
    <property type="entry name" value="P-loop containing nucleotide triphosphate hydrolases"/>
    <property type="match status" value="1"/>
</dbReference>
<sequence>MPDVSAREADEADDADPTRVRDRRDFARELSLLRERAGLTVRQVAAKAGGYGAHSTVGDWFAGRGLPSAASRGLLVRVLQACGVADAQSLEEWLSAWRRARRSPGRRPAGLEPYRGLASFQVQDARWFFGRRELTHRLVARVGRLRDRGGGVQLVVGSSGSGKSSLLRAGLMAALRAGELPGSADWSVVLCVPGARPVDELAGRLAALTATSQDEIAATIREDPGDCAAYAGRAVESGGSLVLVIDQFEEVFTLCADGDERRTFVRALCAAASGGALVVLGLRADFYAPFLRLPELVTAVQDAQLAVGPMNETELREAITEPARMAEIDLEGGLVELLLKEVAPRGADRAAHNAGVLPLLSHVLHAAWHQGNGRTLTIAGYHAVGGLDGAVANSADQVYDALSPAGRETARGLLLELVHIAPDTADTRRRVATAELLARHGGDRSGEAEDVLDRFIAQRLITADADSVEISHEALLTAWPLLRGWLSTDRAGLVAGRELAATAAAWQRDHHDPDALYRGARLLAAQAWAAGRGLSPPVRAFLDASTRHARHRTRRMQQLIVSLGILLVLALGASGLAFQAQRTAAQQRDEALSLKLSAETGALRATDPALAAQLSLAAYRLVPGPEARGSLLSALAGPYATRLTAHTNAVYTAAFSPDGRLLATGSIDRTLRL</sequence>
<dbReference type="SUPFAM" id="SSF52540">
    <property type="entry name" value="P-loop containing nucleoside triphosphate hydrolases"/>
    <property type="match status" value="1"/>
</dbReference>
<dbReference type="Pfam" id="PF00400">
    <property type="entry name" value="WD40"/>
    <property type="match status" value="1"/>
</dbReference>
<evidence type="ECO:0000313" key="5">
    <source>
        <dbReference type="EMBL" id="RBQ19427.1"/>
    </source>
</evidence>
<evidence type="ECO:0000259" key="4">
    <source>
        <dbReference type="PROSITE" id="PS50943"/>
    </source>
</evidence>
<gene>
    <name evidence="5" type="ORF">DP939_16060</name>
</gene>
<keyword evidence="3" id="KW-0812">Transmembrane</keyword>
<dbReference type="Pfam" id="PF13560">
    <property type="entry name" value="HTH_31"/>
    <property type="match status" value="1"/>
</dbReference>
<dbReference type="EMBL" id="QMEY01000005">
    <property type="protein sequence ID" value="RBQ19427.1"/>
    <property type="molecule type" value="Genomic_DNA"/>
</dbReference>
<protein>
    <recommendedName>
        <fullName evidence="4">HTH cro/C1-type domain-containing protein</fullName>
    </recommendedName>
</protein>
<dbReference type="SUPFAM" id="SSF50978">
    <property type="entry name" value="WD40 repeat-like"/>
    <property type="match status" value="1"/>
</dbReference>
<dbReference type="CDD" id="cd00093">
    <property type="entry name" value="HTH_XRE"/>
    <property type="match status" value="1"/>
</dbReference>
<dbReference type="InterPro" id="IPR036322">
    <property type="entry name" value="WD40_repeat_dom_sf"/>
</dbReference>
<accession>A0A366M067</accession>
<dbReference type="InterPro" id="IPR001680">
    <property type="entry name" value="WD40_rpt"/>
</dbReference>
<dbReference type="Pfam" id="PF20703">
    <property type="entry name" value="nSTAND1"/>
    <property type="match status" value="1"/>
</dbReference>
<dbReference type="AlphaFoldDB" id="A0A366M067"/>
<evidence type="ECO:0000256" key="2">
    <source>
        <dbReference type="SAM" id="MobiDB-lite"/>
    </source>
</evidence>
<dbReference type="PROSITE" id="PS50294">
    <property type="entry name" value="WD_REPEATS_REGION"/>
    <property type="match status" value="1"/>
</dbReference>
<feature type="repeat" description="WD" evidence="1">
    <location>
        <begin position="643"/>
        <end position="673"/>
    </location>
</feature>
<dbReference type="PROSITE" id="PS50082">
    <property type="entry name" value="WD_REPEATS_2"/>
    <property type="match status" value="1"/>
</dbReference>
<keyword evidence="1" id="KW-0853">WD repeat</keyword>
<feature type="domain" description="HTH cro/C1-type" evidence="4">
    <location>
        <begin position="30"/>
        <end position="90"/>
    </location>
</feature>
<dbReference type="InterPro" id="IPR001387">
    <property type="entry name" value="Cro/C1-type_HTH"/>
</dbReference>
<feature type="region of interest" description="Disordered" evidence="2">
    <location>
        <begin position="1"/>
        <end position="20"/>
    </location>
</feature>
<keyword evidence="3" id="KW-1133">Transmembrane helix</keyword>
<evidence type="ECO:0000313" key="6">
    <source>
        <dbReference type="Proteomes" id="UP000253303"/>
    </source>
</evidence>
<keyword evidence="6" id="KW-1185">Reference proteome</keyword>
<dbReference type="InterPro" id="IPR015943">
    <property type="entry name" value="WD40/YVTN_repeat-like_dom_sf"/>
</dbReference>
<name>A0A366M067_9ACTN</name>
<keyword evidence="3" id="KW-0472">Membrane</keyword>
<reference evidence="5 6" key="1">
    <citation type="submission" date="2018-06" db="EMBL/GenBank/DDBJ databases">
        <title>Sphaerisporangium craniellae sp. nov., isolated from a marine sponge in the South China Sea.</title>
        <authorList>
            <person name="Li L."/>
        </authorList>
    </citation>
    <scope>NUCLEOTIDE SEQUENCE [LARGE SCALE GENOMIC DNA]</scope>
    <source>
        <strain evidence="5 6">LHW63015</strain>
    </source>
</reference>